<feature type="transmembrane region" description="Helical" evidence="6">
    <location>
        <begin position="266"/>
        <end position="286"/>
    </location>
</feature>
<feature type="transmembrane region" description="Helical" evidence="6">
    <location>
        <begin position="170"/>
        <end position="190"/>
    </location>
</feature>
<sequence length="341" mass="37222">MKEYVGMVAAQIAQVLLIIVSKYAIADGMSNYSFIFYSNALSSLILLPFSLIFHRSANRPPLTIIVICGFFIIGVLGFFAQVFGYSGITLSSATLATTLLNLTPGFTFLLAILFRMEAFDLSLTTQAKFIGTVVSIAGAIIITLYKGPSILSSSLKSEISQHLLVKPSDWVLGGIFIAITSILSSMCFIGQATVLKKYPAEVIVMFSYCSVYTILSALASFIVGDDRSSYSLRPKKRLLFVLYSGIFGSAFQFTVQAWCLKRRGPVFITMFHPIGIVISTFIGVIFLGDGVYLGSLLGSVVVVIGFYSVMWGKAKEKIVVFRNEEAPLLQDVEEQITSLSP</sequence>
<evidence type="ECO:0000313" key="8">
    <source>
        <dbReference type="EMBL" id="CAI9275794.1"/>
    </source>
</evidence>
<feature type="transmembrane region" description="Helical" evidence="6">
    <location>
        <begin position="202"/>
        <end position="223"/>
    </location>
</feature>
<reference evidence="8" key="1">
    <citation type="submission" date="2023-04" db="EMBL/GenBank/DDBJ databases">
        <authorList>
            <person name="Vijverberg K."/>
            <person name="Xiong W."/>
            <person name="Schranz E."/>
        </authorList>
    </citation>
    <scope>NUCLEOTIDE SEQUENCE</scope>
</reference>
<keyword evidence="5 6" id="KW-0472">Membrane</keyword>
<feature type="domain" description="EamA" evidence="7">
    <location>
        <begin position="175"/>
        <end position="309"/>
    </location>
</feature>
<accession>A0AA35YKW6</accession>
<evidence type="ECO:0000256" key="2">
    <source>
        <dbReference type="ARBA" id="ARBA00007635"/>
    </source>
</evidence>
<feature type="transmembrane region" description="Helical" evidence="6">
    <location>
        <begin position="34"/>
        <end position="53"/>
    </location>
</feature>
<organism evidence="8 9">
    <name type="scientific">Lactuca saligna</name>
    <name type="common">Willowleaf lettuce</name>
    <dbReference type="NCBI Taxonomy" id="75948"/>
    <lineage>
        <taxon>Eukaryota</taxon>
        <taxon>Viridiplantae</taxon>
        <taxon>Streptophyta</taxon>
        <taxon>Embryophyta</taxon>
        <taxon>Tracheophyta</taxon>
        <taxon>Spermatophyta</taxon>
        <taxon>Magnoliopsida</taxon>
        <taxon>eudicotyledons</taxon>
        <taxon>Gunneridae</taxon>
        <taxon>Pentapetalae</taxon>
        <taxon>asterids</taxon>
        <taxon>campanulids</taxon>
        <taxon>Asterales</taxon>
        <taxon>Asteraceae</taxon>
        <taxon>Cichorioideae</taxon>
        <taxon>Cichorieae</taxon>
        <taxon>Lactucinae</taxon>
        <taxon>Lactuca</taxon>
    </lineage>
</organism>
<feature type="transmembrane region" description="Helical" evidence="6">
    <location>
        <begin position="292"/>
        <end position="312"/>
    </location>
</feature>
<feature type="transmembrane region" description="Helical" evidence="6">
    <location>
        <begin position="238"/>
        <end position="259"/>
    </location>
</feature>
<dbReference type="EMBL" id="OX465079">
    <property type="protein sequence ID" value="CAI9275794.1"/>
    <property type="molecule type" value="Genomic_DNA"/>
</dbReference>
<proteinExistence type="inferred from homology"/>
<protein>
    <recommendedName>
        <fullName evidence="6">WAT1-related protein</fullName>
    </recommendedName>
</protein>
<dbReference type="GO" id="GO:0016020">
    <property type="term" value="C:membrane"/>
    <property type="evidence" value="ECO:0007669"/>
    <property type="project" value="UniProtKB-SubCell"/>
</dbReference>
<evidence type="ECO:0000256" key="3">
    <source>
        <dbReference type="ARBA" id="ARBA00022692"/>
    </source>
</evidence>
<evidence type="ECO:0000256" key="5">
    <source>
        <dbReference type="ARBA" id="ARBA00023136"/>
    </source>
</evidence>
<dbReference type="AlphaFoldDB" id="A0AA35YKW6"/>
<name>A0AA35YKW6_LACSI</name>
<feature type="transmembrane region" description="Helical" evidence="6">
    <location>
        <begin position="126"/>
        <end position="145"/>
    </location>
</feature>
<dbReference type="Proteomes" id="UP001177003">
    <property type="component" value="Chromosome 3"/>
</dbReference>
<evidence type="ECO:0000259" key="7">
    <source>
        <dbReference type="Pfam" id="PF00892"/>
    </source>
</evidence>
<dbReference type="GO" id="GO:0022857">
    <property type="term" value="F:transmembrane transporter activity"/>
    <property type="evidence" value="ECO:0007669"/>
    <property type="project" value="InterPro"/>
</dbReference>
<dbReference type="InterPro" id="IPR037185">
    <property type="entry name" value="EmrE-like"/>
</dbReference>
<comment type="subcellular location">
    <subcellularLocation>
        <location evidence="1 6">Membrane</location>
        <topology evidence="1 6">Multi-pass membrane protein</topology>
    </subcellularLocation>
</comment>
<evidence type="ECO:0000256" key="1">
    <source>
        <dbReference type="ARBA" id="ARBA00004141"/>
    </source>
</evidence>
<evidence type="ECO:0000313" key="9">
    <source>
        <dbReference type="Proteomes" id="UP001177003"/>
    </source>
</evidence>
<keyword evidence="9" id="KW-1185">Reference proteome</keyword>
<keyword evidence="4 6" id="KW-1133">Transmembrane helix</keyword>
<feature type="transmembrane region" description="Helical" evidence="6">
    <location>
        <begin position="95"/>
        <end position="114"/>
    </location>
</feature>
<dbReference type="PANTHER" id="PTHR31218">
    <property type="entry name" value="WAT1-RELATED PROTEIN"/>
    <property type="match status" value="1"/>
</dbReference>
<evidence type="ECO:0000256" key="4">
    <source>
        <dbReference type="ARBA" id="ARBA00022989"/>
    </source>
</evidence>
<gene>
    <name evidence="8" type="ORF">LSALG_LOCUS15808</name>
</gene>
<feature type="transmembrane region" description="Helical" evidence="6">
    <location>
        <begin position="62"/>
        <end position="83"/>
    </location>
</feature>
<dbReference type="Pfam" id="PF00892">
    <property type="entry name" value="EamA"/>
    <property type="match status" value="2"/>
</dbReference>
<comment type="similarity">
    <text evidence="2 6">Belongs to the drug/metabolite transporter (DMT) superfamily. Plant drug/metabolite exporter (P-DME) (TC 2.A.7.4) family.</text>
</comment>
<dbReference type="SUPFAM" id="SSF103481">
    <property type="entry name" value="Multidrug resistance efflux transporter EmrE"/>
    <property type="match status" value="2"/>
</dbReference>
<feature type="domain" description="EamA" evidence="7">
    <location>
        <begin position="4"/>
        <end position="143"/>
    </location>
</feature>
<keyword evidence="3 6" id="KW-0812">Transmembrane</keyword>
<dbReference type="InterPro" id="IPR030184">
    <property type="entry name" value="WAT1-related"/>
</dbReference>
<dbReference type="InterPro" id="IPR000620">
    <property type="entry name" value="EamA_dom"/>
</dbReference>
<evidence type="ECO:0000256" key="6">
    <source>
        <dbReference type="RuleBase" id="RU363077"/>
    </source>
</evidence>